<dbReference type="InterPro" id="IPR009057">
    <property type="entry name" value="Homeodomain-like_sf"/>
</dbReference>
<evidence type="ECO:0000256" key="9">
    <source>
        <dbReference type="RuleBase" id="RU000682"/>
    </source>
</evidence>
<dbReference type="Gene3D" id="1.10.10.60">
    <property type="entry name" value="Homeodomain-like"/>
    <property type="match status" value="1"/>
</dbReference>
<keyword evidence="5 10" id="KW-0804">Transcription</keyword>
<dbReference type="Gramene" id="KCW66584">
    <property type="protein sequence ID" value="KCW66584"/>
    <property type="gene ID" value="EUGRSUZ_F00378"/>
</dbReference>
<organism evidence="13">
    <name type="scientific">Eucalyptus grandis</name>
    <name type="common">Flooded gum</name>
    <dbReference type="NCBI Taxonomy" id="71139"/>
    <lineage>
        <taxon>Eukaryota</taxon>
        <taxon>Viridiplantae</taxon>
        <taxon>Streptophyta</taxon>
        <taxon>Embryophyta</taxon>
        <taxon>Tracheophyta</taxon>
        <taxon>Spermatophyta</taxon>
        <taxon>Magnoliopsida</taxon>
        <taxon>eudicotyledons</taxon>
        <taxon>Gunneridae</taxon>
        <taxon>Pentapetalae</taxon>
        <taxon>rosids</taxon>
        <taxon>malvids</taxon>
        <taxon>Myrtales</taxon>
        <taxon>Myrtaceae</taxon>
        <taxon>Myrtoideae</taxon>
        <taxon>Eucalypteae</taxon>
        <taxon>Eucalyptus</taxon>
    </lineage>
</organism>
<dbReference type="PROSITE" id="PS50071">
    <property type="entry name" value="HOMEOBOX_2"/>
    <property type="match status" value="1"/>
</dbReference>
<dbReference type="Pfam" id="PF02183">
    <property type="entry name" value="HALZ"/>
    <property type="match status" value="1"/>
</dbReference>
<dbReference type="PANTHER" id="PTHR24326:SF535">
    <property type="entry name" value="HOMEOBOX-LEUCINE ZIPPER PROTEIN"/>
    <property type="match status" value="1"/>
</dbReference>
<dbReference type="OrthoDB" id="6159439at2759"/>
<dbReference type="GO" id="GO:0000981">
    <property type="term" value="F:DNA-binding transcription factor activity, RNA polymerase II-specific"/>
    <property type="evidence" value="ECO:0007669"/>
    <property type="project" value="UniProtKB-UniRule"/>
</dbReference>
<protein>
    <recommendedName>
        <fullName evidence="10">Homeobox-leucine zipper protein</fullName>
    </recommendedName>
    <alternativeName>
        <fullName evidence="10">HD-ZIP protein</fullName>
    </alternativeName>
    <alternativeName>
        <fullName evidence="10">Homeodomain transcription factor</fullName>
    </alternativeName>
</protein>
<evidence type="ECO:0000256" key="11">
    <source>
        <dbReference type="SAM" id="MobiDB-lite"/>
    </source>
</evidence>
<evidence type="ECO:0000256" key="10">
    <source>
        <dbReference type="RuleBase" id="RU369038"/>
    </source>
</evidence>
<evidence type="ECO:0000256" key="2">
    <source>
        <dbReference type="ARBA" id="ARBA00023015"/>
    </source>
</evidence>
<dbReference type="FunFam" id="1.10.10.60:FF:000144">
    <property type="entry name" value="homeobox-leucine zipper protein ATHB-6-like"/>
    <property type="match status" value="1"/>
</dbReference>
<dbReference type="SUPFAM" id="SSF46689">
    <property type="entry name" value="Homeodomain-like"/>
    <property type="match status" value="1"/>
</dbReference>
<dbReference type="EMBL" id="KK198758">
    <property type="protein sequence ID" value="KCW66584.1"/>
    <property type="molecule type" value="Genomic_DNA"/>
</dbReference>
<dbReference type="SMART" id="SM00389">
    <property type="entry name" value="HOX"/>
    <property type="match status" value="1"/>
</dbReference>
<feature type="DNA-binding region" description="Homeobox" evidence="8">
    <location>
        <begin position="70"/>
        <end position="129"/>
    </location>
</feature>
<keyword evidence="6 8" id="KW-0539">Nucleus</keyword>
<evidence type="ECO:0000259" key="12">
    <source>
        <dbReference type="PROSITE" id="PS50071"/>
    </source>
</evidence>
<evidence type="ECO:0000256" key="1">
    <source>
        <dbReference type="ARBA" id="ARBA00004123"/>
    </source>
</evidence>
<dbReference type="GO" id="GO:0000976">
    <property type="term" value="F:transcription cis-regulatory region binding"/>
    <property type="evidence" value="ECO:0007669"/>
    <property type="project" value="UniProtKB-ARBA"/>
</dbReference>
<dbReference type="PROSITE" id="PS00027">
    <property type="entry name" value="HOMEOBOX_1"/>
    <property type="match status" value="1"/>
</dbReference>
<dbReference type="InterPro" id="IPR001356">
    <property type="entry name" value="HD"/>
</dbReference>
<dbReference type="CDD" id="cd00086">
    <property type="entry name" value="homeodomain"/>
    <property type="match status" value="1"/>
</dbReference>
<dbReference type="InParanoid" id="A0A059BKM8"/>
<dbReference type="InterPro" id="IPR017970">
    <property type="entry name" value="Homeobox_CS"/>
</dbReference>
<feature type="compositionally biased region" description="Pro residues" evidence="11">
    <location>
        <begin position="233"/>
        <end position="245"/>
    </location>
</feature>
<sequence length="292" mass="32765">MKRLSSSDSSDVWISMCSGKEGNKRLARHFLVATAEEKVLKKSQGYSIEFQAMLDSLDQEDHSGEEAGLITEKKRRLSANQVKALEKNFEIENKLEPERKARLAEELSLQPRQVAIWFQNRRARWKTKQLERDFGHLKASYDSLKLDFDSLEQEKESLAAELTELKVKLRRETSESSNHCAVKHESPLSESSEDGKPGSCSGSVKEDPNPTPELPPSSAAPPLPLRYGSCSTSPPPPPPPPPPPSSSRGTTAGRGYYHQVRMEENHPSGFISEESCNFFSVDQPPTLHWYFP</sequence>
<evidence type="ECO:0000256" key="6">
    <source>
        <dbReference type="ARBA" id="ARBA00023242"/>
    </source>
</evidence>
<dbReference type="GO" id="GO:0043565">
    <property type="term" value="F:sequence-specific DNA binding"/>
    <property type="evidence" value="ECO:0000318"/>
    <property type="project" value="GO_Central"/>
</dbReference>
<name>A0A059BKM8_EUCGR</name>
<gene>
    <name evidence="13" type="ORF">EUGRSUZ_F00378</name>
</gene>
<dbReference type="GO" id="GO:0045893">
    <property type="term" value="P:positive regulation of DNA-templated transcription"/>
    <property type="evidence" value="ECO:0000318"/>
    <property type="project" value="GO_Central"/>
</dbReference>
<feature type="compositionally biased region" description="Pro residues" evidence="11">
    <location>
        <begin position="209"/>
        <end position="224"/>
    </location>
</feature>
<dbReference type="PANTHER" id="PTHR24326">
    <property type="entry name" value="HOMEOBOX-LEUCINE ZIPPER PROTEIN"/>
    <property type="match status" value="1"/>
</dbReference>
<evidence type="ECO:0000313" key="13">
    <source>
        <dbReference type="EMBL" id="KCW66584.1"/>
    </source>
</evidence>
<dbReference type="InterPro" id="IPR045224">
    <property type="entry name" value="HDZip_class_I_plant"/>
</dbReference>
<evidence type="ECO:0000256" key="7">
    <source>
        <dbReference type="ARBA" id="ARBA00025748"/>
    </source>
</evidence>
<comment type="similarity">
    <text evidence="7 10">Belongs to the HD-ZIP homeobox family. Class I subfamily.</text>
</comment>
<dbReference type="InterPro" id="IPR003106">
    <property type="entry name" value="Leu_zip_homeo"/>
</dbReference>
<keyword evidence="3 8" id="KW-0238">DNA-binding</keyword>
<accession>A0A059BKM8</accession>
<comment type="subcellular location">
    <subcellularLocation>
        <location evidence="1 8 9">Nucleus</location>
    </subcellularLocation>
</comment>
<comment type="function">
    <text evidence="10">Transcription factor.</text>
</comment>
<keyword evidence="4 8" id="KW-0371">Homeobox</keyword>
<keyword evidence="2 10" id="KW-0805">Transcription regulation</keyword>
<feature type="region of interest" description="Disordered" evidence="11">
    <location>
        <begin position="170"/>
        <end position="256"/>
    </location>
</feature>
<evidence type="ECO:0000256" key="5">
    <source>
        <dbReference type="ARBA" id="ARBA00023163"/>
    </source>
</evidence>
<proteinExistence type="inferred from homology"/>
<dbReference type="OMA" id="ENCIYNA"/>
<dbReference type="Pfam" id="PF00046">
    <property type="entry name" value="Homeodomain"/>
    <property type="match status" value="1"/>
</dbReference>
<evidence type="ECO:0000256" key="8">
    <source>
        <dbReference type="PROSITE-ProRule" id="PRU00108"/>
    </source>
</evidence>
<evidence type="ECO:0000256" key="4">
    <source>
        <dbReference type="ARBA" id="ARBA00023155"/>
    </source>
</evidence>
<feature type="domain" description="Homeobox" evidence="12">
    <location>
        <begin position="68"/>
        <end position="128"/>
    </location>
</feature>
<reference evidence="13" key="1">
    <citation type="submission" date="2013-07" db="EMBL/GenBank/DDBJ databases">
        <title>The genome of Eucalyptus grandis.</title>
        <authorList>
            <person name="Schmutz J."/>
            <person name="Hayes R."/>
            <person name="Myburg A."/>
            <person name="Tuskan G."/>
            <person name="Grattapaglia D."/>
            <person name="Rokhsar D.S."/>
        </authorList>
    </citation>
    <scope>NUCLEOTIDE SEQUENCE</scope>
    <source>
        <tissue evidence="13">Leaf extractions</tissue>
    </source>
</reference>
<dbReference type="AlphaFoldDB" id="A0A059BKM8"/>
<evidence type="ECO:0000256" key="3">
    <source>
        <dbReference type="ARBA" id="ARBA00023125"/>
    </source>
</evidence>
<dbReference type="GO" id="GO:0005634">
    <property type="term" value="C:nucleus"/>
    <property type="evidence" value="ECO:0000318"/>
    <property type="project" value="GO_Central"/>
</dbReference>